<reference evidence="1 2" key="1">
    <citation type="submission" date="2018-12" db="EMBL/GenBank/DDBJ databases">
        <authorList>
            <consortium name="Pathogen Informatics"/>
        </authorList>
    </citation>
    <scope>NUCLEOTIDE SEQUENCE [LARGE SCALE GENOMIC DNA]</scope>
    <source>
        <strain evidence="1 2">NCTC10783</strain>
    </source>
</reference>
<gene>
    <name evidence="1" type="ORF">NCTC10783_03264</name>
</gene>
<dbReference type="AlphaFoldDB" id="A0A3S4NMP2"/>
<accession>A0A3S4NMP2</accession>
<evidence type="ECO:0000313" key="1">
    <source>
        <dbReference type="EMBL" id="VEE47383.1"/>
    </source>
</evidence>
<evidence type="ECO:0000313" key="2">
    <source>
        <dbReference type="Proteomes" id="UP000278078"/>
    </source>
</evidence>
<proteinExistence type="predicted"/>
<dbReference type="SUPFAM" id="SSF57802">
    <property type="entry name" value="Rubredoxin-like"/>
    <property type="match status" value="1"/>
</dbReference>
<dbReference type="Proteomes" id="UP000278078">
    <property type="component" value="Chromosome"/>
</dbReference>
<sequence>MADVTAYRPLEHFQKGELMLELKLREGPSWICLNCGYHLDGSGAQPCPDCGKSRYWTSGWSVGRGHRFSAAREEWESRLRTRSRAPVASTAPVATDDVCTQLRTEVRMLRSAHDDLACSRQSDRRSLQALVKRLLHAAATDSLPRSLAEMETWLQLNSSEETTDA</sequence>
<protein>
    <submittedName>
        <fullName evidence="1">Hyphothetical protein CP13</fullName>
    </submittedName>
</protein>
<name>A0A3S4NMP2_PSEFL</name>
<dbReference type="EMBL" id="LR134300">
    <property type="protein sequence ID" value="VEE47383.1"/>
    <property type="molecule type" value="Genomic_DNA"/>
</dbReference>
<organism evidence="1 2">
    <name type="scientific">Pseudomonas fluorescens</name>
    <dbReference type="NCBI Taxonomy" id="294"/>
    <lineage>
        <taxon>Bacteria</taxon>
        <taxon>Pseudomonadati</taxon>
        <taxon>Pseudomonadota</taxon>
        <taxon>Gammaproteobacteria</taxon>
        <taxon>Pseudomonadales</taxon>
        <taxon>Pseudomonadaceae</taxon>
        <taxon>Pseudomonas</taxon>
    </lineage>
</organism>